<dbReference type="PRINTS" id="PR00633">
    <property type="entry name" value="RCCNDNSATION"/>
</dbReference>
<dbReference type="InterPro" id="IPR028641">
    <property type="entry name" value="RCC2"/>
</dbReference>
<dbReference type="Gene3D" id="2.130.10.30">
    <property type="entry name" value="Regulator of chromosome condensation 1/beta-lactamase-inhibitor protein II"/>
    <property type="match status" value="1"/>
</dbReference>
<dbReference type="EMBL" id="BMAT01006587">
    <property type="protein sequence ID" value="GFS15496.1"/>
    <property type="molecule type" value="Genomic_DNA"/>
</dbReference>
<evidence type="ECO:0000256" key="1">
    <source>
        <dbReference type="PROSITE-ProRule" id="PRU00235"/>
    </source>
</evidence>
<dbReference type="PANTHER" id="PTHR46207:SF1">
    <property type="entry name" value="PROTEIN RCC2"/>
    <property type="match status" value="1"/>
</dbReference>
<dbReference type="PROSITE" id="PS50012">
    <property type="entry name" value="RCC1_3"/>
    <property type="match status" value="3"/>
</dbReference>
<reference evidence="2 3" key="1">
    <citation type="journal article" date="2021" name="Elife">
        <title>Chloroplast acquisition without the gene transfer in kleptoplastic sea slugs, Plakobranchus ocellatus.</title>
        <authorList>
            <person name="Maeda T."/>
            <person name="Takahashi S."/>
            <person name="Yoshida T."/>
            <person name="Shimamura S."/>
            <person name="Takaki Y."/>
            <person name="Nagai Y."/>
            <person name="Toyoda A."/>
            <person name="Suzuki Y."/>
            <person name="Arimoto A."/>
            <person name="Ishii H."/>
            <person name="Satoh N."/>
            <person name="Nishiyama T."/>
            <person name="Hasebe M."/>
            <person name="Maruyama T."/>
            <person name="Minagawa J."/>
            <person name="Obokata J."/>
            <person name="Shigenobu S."/>
        </authorList>
    </citation>
    <scope>NUCLEOTIDE SEQUENCE [LARGE SCALE GENOMIC DNA]</scope>
</reference>
<dbReference type="PANTHER" id="PTHR46207">
    <property type="entry name" value="PROTEIN RCC2"/>
    <property type="match status" value="1"/>
</dbReference>
<dbReference type="SUPFAM" id="SSF50985">
    <property type="entry name" value="RCC1/BLIP-II"/>
    <property type="match status" value="1"/>
</dbReference>
<dbReference type="GO" id="GO:0031267">
    <property type="term" value="F:small GTPase binding"/>
    <property type="evidence" value="ECO:0007669"/>
    <property type="project" value="TreeGrafter"/>
</dbReference>
<feature type="repeat" description="RCC1" evidence="1">
    <location>
        <begin position="64"/>
        <end position="120"/>
    </location>
</feature>
<feature type="repeat" description="RCC1" evidence="1">
    <location>
        <begin position="121"/>
        <end position="170"/>
    </location>
</feature>
<dbReference type="PROSITE" id="PS00626">
    <property type="entry name" value="RCC1_2"/>
    <property type="match status" value="2"/>
</dbReference>
<comment type="caution">
    <text evidence="2">The sequence shown here is derived from an EMBL/GenBank/DDBJ whole genome shotgun (WGS) entry which is preliminary data.</text>
</comment>
<evidence type="ECO:0000313" key="2">
    <source>
        <dbReference type="EMBL" id="GFS15496.1"/>
    </source>
</evidence>
<name>A0AAV4IZE2_9GAST</name>
<protein>
    <submittedName>
        <fullName evidence="2">RCC1 and BTB domain-containing protein 2</fullName>
    </submittedName>
</protein>
<dbReference type="AlphaFoldDB" id="A0AAV4IZE2"/>
<gene>
    <name evidence="2" type="ORF">ElyMa_003188800</name>
</gene>
<organism evidence="2 3">
    <name type="scientific">Elysia marginata</name>
    <dbReference type="NCBI Taxonomy" id="1093978"/>
    <lineage>
        <taxon>Eukaryota</taxon>
        <taxon>Metazoa</taxon>
        <taxon>Spiralia</taxon>
        <taxon>Lophotrochozoa</taxon>
        <taxon>Mollusca</taxon>
        <taxon>Gastropoda</taxon>
        <taxon>Heterobranchia</taxon>
        <taxon>Euthyneura</taxon>
        <taxon>Panpulmonata</taxon>
        <taxon>Sacoglossa</taxon>
        <taxon>Placobranchoidea</taxon>
        <taxon>Plakobranchidae</taxon>
        <taxon>Elysia</taxon>
    </lineage>
</organism>
<dbReference type="GO" id="GO:0016020">
    <property type="term" value="C:membrane"/>
    <property type="evidence" value="ECO:0007669"/>
    <property type="project" value="TreeGrafter"/>
</dbReference>
<dbReference type="InterPro" id="IPR009091">
    <property type="entry name" value="RCC1/BLIP-II"/>
</dbReference>
<accession>A0AAV4IZE2</accession>
<dbReference type="Pfam" id="PF13540">
    <property type="entry name" value="RCC1_2"/>
    <property type="match status" value="1"/>
</dbReference>
<keyword evidence="3" id="KW-1185">Reference proteome</keyword>
<dbReference type="InterPro" id="IPR000408">
    <property type="entry name" value="Reg_chr_condens"/>
</dbReference>
<dbReference type="Pfam" id="PF00415">
    <property type="entry name" value="RCC1"/>
    <property type="match status" value="1"/>
</dbReference>
<evidence type="ECO:0000313" key="3">
    <source>
        <dbReference type="Proteomes" id="UP000762676"/>
    </source>
</evidence>
<feature type="repeat" description="RCC1" evidence="1">
    <location>
        <begin position="171"/>
        <end position="217"/>
    </location>
</feature>
<sequence length="315" mass="34803">MVRFLRAFQCSDVVRLRWLALGTGQLANTSEPTRLLMEPRPPNGVAVSGLACGSRHTMVLLTNGQVYAFGNNFYAQLGYDFRTETYKENQTSPGLLRYLMHHHVTQVACGDKHTLFLFQDGTVSAVGHNSRGQIGDGGRQESVVPKAVEMEVPVVSIACGRDHNLVLTDSGDVYVWGFCKGCGHRKNDVLSPELKLQGRQVVQLAGGATHSLALTRSVNVRLLQKFVYLWMIWPPLAIALFRTRHGLVVVCVDENINRAKKRKIVAGSPVLRYAYLIMLSKSSGNSCSVESCSEQSRVKFNDNLSSKSYSQKGTI</sequence>
<proteinExistence type="predicted"/>
<dbReference type="Proteomes" id="UP000762676">
    <property type="component" value="Unassembled WGS sequence"/>
</dbReference>